<dbReference type="OrthoDB" id="1699162at2"/>
<dbReference type="AlphaFoldDB" id="A0A369B8V2"/>
<organism evidence="2 3">
    <name type="scientific">Anaerobacterium chartisolvens</name>
    <dbReference type="NCBI Taxonomy" id="1297424"/>
    <lineage>
        <taxon>Bacteria</taxon>
        <taxon>Bacillati</taxon>
        <taxon>Bacillota</taxon>
        <taxon>Clostridia</taxon>
        <taxon>Eubacteriales</taxon>
        <taxon>Oscillospiraceae</taxon>
        <taxon>Anaerobacterium</taxon>
    </lineage>
</organism>
<gene>
    <name evidence="2" type="ORF">DFR58_11276</name>
</gene>
<dbReference type="RefSeq" id="WP_114298020.1">
    <property type="nucleotide sequence ID" value="NZ_QPJT01000012.1"/>
</dbReference>
<keyword evidence="1" id="KW-1133">Transmembrane helix</keyword>
<reference evidence="2 3" key="1">
    <citation type="submission" date="2018-07" db="EMBL/GenBank/DDBJ databases">
        <title>Genomic Encyclopedia of Type Strains, Phase IV (KMG-IV): sequencing the most valuable type-strain genomes for metagenomic binning, comparative biology and taxonomic classification.</title>
        <authorList>
            <person name="Goeker M."/>
        </authorList>
    </citation>
    <scope>NUCLEOTIDE SEQUENCE [LARGE SCALE GENOMIC DNA]</scope>
    <source>
        <strain evidence="2 3">DSM 27016</strain>
    </source>
</reference>
<feature type="transmembrane region" description="Helical" evidence="1">
    <location>
        <begin position="64"/>
        <end position="88"/>
    </location>
</feature>
<keyword evidence="1" id="KW-0472">Membrane</keyword>
<sequence length="90" mass="9784">MSVDYGVLFAYIVGIIFLFILGRVFLIPLKIIFKLVFNAVIGGIVLALINFIGSAFGYHLPLNIVSALTVGFLGVPGVIFLVIIKIIFNI</sequence>
<name>A0A369B8V2_9FIRM</name>
<evidence type="ECO:0000313" key="3">
    <source>
        <dbReference type="Proteomes" id="UP000253034"/>
    </source>
</evidence>
<proteinExistence type="predicted"/>
<feature type="transmembrane region" description="Helical" evidence="1">
    <location>
        <begin position="35"/>
        <end position="58"/>
    </location>
</feature>
<feature type="transmembrane region" description="Helical" evidence="1">
    <location>
        <begin position="6"/>
        <end position="26"/>
    </location>
</feature>
<evidence type="ECO:0000256" key="1">
    <source>
        <dbReference type="SAM" id="Phobius"/>
    </source>
</evidence>
<accession>A0A369B8V2</accession>
<dbReference type="Proteomes" id="UP000253034">
    <property type="component" value="Unassembled WGS sequence"/>
</dbReference>
<keyword evidence="1" id="KW-0812">Transmembrane</keyword>
<evidence type="ECO:0000313" key="2">
    <source>
        <dbReference type="EMBL" id="RCX16094.1"/>
    </source>
</evidence>
<dbReference type="NCBIfam" id="TIGR02862">
    <property type="entry name" value="spore_BofA"/>
    <property type="match status" value="1"/>
</dbReference>
<comment type="caution">
    <text evidence="2">The sequence shown here is derived from an EMBL/GenBank/DDBJ whole genome shotgun (WGS) entry which is preliminary data.</text>
</comment>
<dbReference type="Pfam" id="PF07441">
    <property type="entry name" value="BofA"/>
    <property type="match status" value="1"/>
</dbReference>
<dbReference type="EMBL" id="QPJT01000012">
    <property type="protein sequence ID" value="RCX16094.1"/>
    <property type="molecule type" value="Genomic_DNA"/>
</dbReference>
<dbReference type="InterPro" id="IPR010001">
    <property type="entry name" value="BofA"/>
</dbReference>
<protein>
    <submittedName>
        <fullName evidence="2">Inhibitor of the pro-sigma K processing machinery</fullName>
    </submittedName>
</protein>
<keyword evidence="3" id="KW-1185">Reference proteome</keyword>